<dbReference type="EMBL" id="CAFBLS010000093">
    <property type="protein sequence ID" value="CAB4874397.1"/>
    <property type="molecule type" value="Genomic_DNA"/>
</dbReference>
<protein>
    <submittedName>
        <fullName evidence="1">Unannotated protein</fullName>
    </submittedName>
</protein>
<name>A0A6J7DUR6_9ZZZZ</name>
<dbReference type="AlphaFoldDB" id="A0A6J7DUR6"/>
<reference evidence="1" key="1">
    <citation type="submission" date="2020-05" db="EMBL/GenBank/DDBJ databases">
        <authorList>
            <person name="Chiriac C."/>
            <person name="Salcher M."/>
            <person name="Ghai R."/>
            <person name="Kavagutti S V."/>
        </authorList>
    </citation>
    <scope>NUCLEOTIDE SEQUENCE</scope>
</reference>
<organism evidence="1">
    <name type="scientific">freshwater metagenome</name>
    <dbReference type="NCBI Taxonomy" id="449393"/>
    <lineage>
        <taxon>unclassified sequences</taxon>
        <taxon>metagenomes</taxon>
        <taxon>ecological metagenomes</taxon>
    </lineage>
</organism>
<accession>A0A6J7DUR6</accession>
<gene>
    <name evidence="1" type="ORF">UFOPK3402_00872</name>
</gene>
<sequence>MRRYRRPLAAVSAGLAVLLAVSALKAPASDQASMAADSTSTLLPGEVAAPITLASAPIASSLAAGDVIDLVSVPRQNAGAAEVVARRARVIEVGESSGFASSASALIVVAVSESTALALADAGARADLTALIH</sequence>
<evidence type="ECO:0000313" key="1">
    <source>
        <dbReference type="EMBL" id="CAB4874397.1"/>
    </source>
</evidence>
<proteinExistence type="predicted"/>